<dbReference type="RefSeq" id="XP_002174320.1">
    <property type="nucleotide sequence ID" value="XM_002174284.2"/>
</dbReference>
<dbReference type="OMA" id="WKRRVPT"/>
<evidence type="ECO:0000256" key="7">
    <source>
        <dbReference type="ARBA" id="ARBA00022989"/>
    </source>
</evidence>
<keyword evidence="8" id="KW-0443">Lipid metabolism</keyword>
<evidence type="ECO:0000256" key="1">
    <source>
        <dbReference type="ARBA" id="ARBA00004141"/>
    </source>
</evidence>
<dbReference type="JaponicusDB" id="SJAG_03154">
    <property type="gene designation" value="gpc1"/>
</dbReference>
<keyword evidence="11" id="KW-1208">Phospholipid metabolism</keyword>
<evidence type="ECO:0000256" key="2">
    <source>
        <dbReference type="ARBA" id="ARBA00006675"/>
    </source>
</evidence>
<proteinExistence type="inferred from homology"/>
<feature type="transmembrane region" description="Helical" evidence="13">
    <location>
        <begin position="189"/>
        <end position="208"/>
    </location>
</feature>
<keyword evidence="7 13" id="KW-1133">Transmembrane helix</keyword>
<evidence type="ECO:0000313" key="16">
    <source>
        <dbReference type="Proteomes" id="UP000001744"/>
    </source>
</evidence>
<comment type="subcellular location">
    <subcellularLocation>
        <location evidence="1">Membrane</location>
        <topology evidence="1">Multi-pass membrane protein</topology>
    </subcellularLocation>
</comment>
<feature type="transmembrane region" description="Helical" evidence="13">
    <location>
        <begin position="163"/>
        <end position="183"/>
    </location>
</feature>
<dbReference type="Proteomes" id="UP000001744">
    <property type="component" value="Unassembled WGS sequence"/>
</dbReference>
<feature type="transmembrane region" description="Helical" evidence="13">
    <location>
        <begin position="260"/>
        <end position="280"/>
    </location>
</feature>
<dbReference type="HOGENOM" id="CLU_018994_1_2_1"/>
<keyword evidence="10" id="KW-0594">Phospholipid biosynthesis</keyword>
<feature type="transmembrane region" description="Helical" evidence="13">
    <location>
        <begin position="324"/>
        <end position="345"/>
    </location>
</feature>
<dbReference type="OrthoDB" id="406287at2759"/>
<reference evidence="14 16" key="1">
    <citation type="journal article" date="2011" name="Science">
        <title>Comparative functional genomics of the fission yeasts.</title>
        <authorList>
            <person name="Rhind N."/>
            <person name="Chen Z."/>
            <person name="Yassour M."/>
            <person name="Thompson D.A."/>
            <person name="Haas B.J."/>
            <person name="Habib N."/>
            <person name="Wapinski I."/>
            <person name="Roy S."/>
            <person name="Lin M.F."/>
            <person name="Heiman D.I."/>
            <person name="Young S.K."/>
            <person name="Furuya K."/>
            <person name="Guo Y."/>
            <person name="Pidoux A."/>
            <person name="Chen H.M."/>
            <person name="Robbertse B."/>
            <person name="Goldberg J.M."/>
            <person name="Aoki K."/>
            <person name="Bayne E.H."/>
            <person name="Berlin A.M."/>
            <person name="Desjardins C.A."/>
            <person name="Dobbs E."/>
            <person name="Dukaj L."/>
            <person name="Fan L."/>
            <person name="FitzGerald M.G."/>
            <person name="French C."/>
            <person name="Gujja S."/>
            <person name="Hansen K."/>
            <person name="Keifenheim D."/>
            <person name="Levin J.Z."/>
            <person name="Mosher R.A."/>
            <person name="Mueller C.A."/>
            <person name="Pfiffner J."/>
            <person name="Priest M."/>
            <person name="Russ C."/>
            <person name="Smialowska A."/>
            <person name="Swoboda P."/>
            <person name="Sykes S.M."/>
            <person name="Vaughn M."/>
            <person name="Vengrova S."/>
            <person name="Yoder R."/>
            <person name="Zeng Q."/>
            <person name="Allshire R."/>
            <person name="Baulcombe D."/>
            <person name="Birren B.W."/>
            <person name="Brown W."/>
            <person name="Ekwall K."/>
            <person name="Kellis M."/>
            <person name="Leatherwood J."/>
            <person name="Levin H."/>
            <person name="Margalit H."/>
            <person name="Martienssen R."/>
            <person name="Nieduszynski C.A."/>
            <person name="Spatafora J.W."/>
            <person name="Friedman N."/>
            <person name="Dalgaard J.Z."/>
            <person name="Baumann P."/>
            <person name="Niki H."/>
            <person name="Regev A."/>
            <person name="Nusbaum C."/>
        </authorList>
    </citation>
    <scope>NUCLEOTIDE SEQUENCE [LARGE SCALE GENOMIC DNA]</scope>
    <source>
        <strain evidence="16">yFS275 / FY16936</strain>
    </source>
</reference>
<dbReference type="Pfam" id="PF10998">
    <property type="entry name" value="DUF2838"/>
    <property type="match status" value="1"/>
</dbReference>
<evidence type="ECO:0000256" key="12">
    <source>
        <dbReference type="ARBA" id="ARBA00023315"/>
    </source>
</evidence>
<dbReference type="GO" id="GO:0016020">
    <property type="term" value="C:membrane"/>
    <property type="evidence" value="ECO:0007669"/>
    <property type="project" value="UniProtKB-SubCell"/>
</dbReference>
<dbReference type="AlphaFoldDB" id="B6K3H0"/>
<sequence length="409" mass="47752">MPESVSESSGNDALLSDNASIFEESSQVDEEYPFVTDFLDISYLAGRVAVLQKKYKEKAFEIKRNVIRQKQRLEPLKNHFNRETDRFKRKYNDSIDKLQDKWKSGRVVRFRDKVSFALGVGTIVLTALLVGMSPERLYILYTLLLFIFLPLRLFSYRKKGYQYFVADFCYWGNFFLAFYIWMFPNSERMFILCYAISYGTLAWSVVAWKNSLVFHSLDKITSLFIHFFPPLLLHCLVHLSSKEFLKQRFPSIVNLDHISIKSSFKLATISYAIWQIWYYFFIQVGKRDEIAAGKPTSFTWLKKAYANTGIGIAVSYLPESFHPFAFMLIQYLYSVITIAPCAIWFRSRLYSTLFITFIFSSSVWNGASYYVDVFGRKFQKELEALRQELLEDEKPTATASSPELSTNNE</sequence>
<dbReference type="GO" id="GO:0006656">
    <property type="term" value="P:phosphatidylcholine biosynthetic process"/>
    <property type="evidence" value="ECO:0000318"/>
    <property type="project" value="GO_Central"/>
</dbReference>
<keyword evidence="5" id="KW-0808">Transferase</keyword>
<keyword evidence="6 13" id="KW-0812">Transmembrane</keyword>
<evidence type="ECO:0000256" key="4">
    <source>
        <dbReference type="ARBA" id="ARBA00022516"/>
    </source>
</evidence>
<dbReference type="GeneID" id="7048500"/>
<accession>B6K3H0</accession>
<evidence type="ECO:0000313" key="14">
    <source>
        <dbReference type="EMBL" id="EEB08027.1"/>
    </source>
</evidence>
<evidence type="ECO:0000256" key="13">
    <source>
        <dbReference type="SAM" id="Phobius"/>
    </source>
</evidence>
<evidence type="ECO:0000256" key="9">
    <source>
        <dbReference type="ARBA" id="ARBA00023136"/>
    </source>
</evidence>
<keyword evidence="12" id="KW-0012">Acyltransferase</keyword>
<dbReference type="GO" id="GO:0016746">
    <property type="term" value="F:acyltransferase activity"/>
    <property type="evidence" value="ECO:0007669"/>
    <property type="project" value="UniProtKB-KW"/>
</dbReference>
<dbReference type="VEuPathDB" id="FungiDB:SJAG_03154"/>
<protein>
    <recommendedName>
        <fullName evidence="3">Glycerophosphocholine acyltransferase 1</fullName>
    </recommendedName>
</protein>
<evidence type="ECO:0000256" key="6">
    <source>
        <dbReference type="ARBA" id="ARBA00022692"/>
    </source>
</evidence>
<evidence type="ECO:0000256" key="8">
    <source>
        <dbReference type="ARBA" id="ARBA00023098"/>
    </source>
</evidence>
<dbReference type="PANTHER" id="PTHR31201">
    <property type="entry name" value="OS01G0585100 PROTEIN"/>
    <property type="match status" value="1"/>
</dbReference>
<dbReference type="InterPro" id="IPR021261">
    <property type="entry name" value="GPCAT"/>
</dbReference>
<feature type="transmembrane region" description="Helical" evidence="13">
    <location>
        <begin position="138"/>
        <end position="156"/>
    </location>
</feature>
<feature type="transmembrane region" description="Helical" evidence="13">
    <location>
        <begin position="114"/>
        <end position="132"/>
    </location>
</feature>
<keyword evidence="9 13" id="KW-0472">Membrane</keyword>
<gene>
    <name evidence="15" type="primary">gpc1</name>
    <name evidence="14" type="ORF">SJAG_03154</name>
</gene>
<evidence type="ECO:0000256" key="10">
    <source>
        <dbReference type="ARBA" id="ARBA00023209"/>
    </source>
</evidence>
<evidence type="ECO:0000256" key="3">
    <source>
        <dbReference type="ARBA" id="ARBA00019082"/>
    </source>
</evidence>
<keyword evidence="16" id="KW-1185">Reference proteome</keyword>
<evidence type="ECO:0000256" key="11">
    <source>
        <dbReference type="ARBA" id="ARBA00023264"/>
    </source>
</evidence>
<evidence type="ECO:0000313" key="15">
    <source>
        <dbReference type="JaponicusDB" id="SJAG_03154"/>
    </source>
</evidence>
<evidence type="ECO:0000256" key="5">
    <source>
        <dbReference type="ARBA" id="ARBA00022679"/>
    </source>
</evidence>
<dbReference type="EMBL" id="KE651167">
    <property type="protein sequence ID" value="EEB08027.1"/>
    <property type="molecule type" value="Genomic_DNA"/>
</dbReference>
<name>B6K3H0_SCHJY</name>
<organism evidence="14 16">
    <name type="scientific">Schizosaccharomyces japonicus (strain yFS275 / FY16936)</name>
    <name type="common">Fission yeast</name>
    <dbReference type="NCBI Taxonomy" id="402676"/>
    <lineage>
        <taxon>Eukaryota</taxon>
        <taxon>Fungi</taxon>
        <taxon>Dikarya</taxon>
        <taxon>Ascomycota</taxon>
        <taxon>Taphrinomycotina</taxon>
        <taxon>Schizosaccharomycetes</taxon>
        <taxon>Schizosaccharomycetales</taxon>
        <taxon>Schizosaccharomycetaceae</taxon>
        <taxon>Schizosaccharomyces</taxon>
    </lineage>
</organism>
<feature type="transmembrane region" description="Helical" evidence="13">
    <location>
        <begin position="220"/>
        <end position="240"/>
    </location>
</feature>
<keyword evidence="4" id="KW-0444">Lipid biosynthesis</keyword>
<dbReference type="eggNOG" id="KOG2895">
    <property type="taxonomic scope" value="Eukaryota"/>
</dbReference>
<feature type="transmembrane region" description="Helical" evidence="13">
    <location>
        <begin position="351"/>
        <end position="371"/>
    </location>
</feature>
<dbReference type="PANTHER" id="PTHR31201:SF1">
    <property type="entry name" value="GLYCEROPHOSPHOCHOLINE ACYLTRANSFERASE 1"/>
    <property type="match status" value="1"/>
</dbReference>
<comment type="similarity">
    <text evidence="2">Belongs to the GPC1 family.</text>
</comment>